<organism evidence="1 2">
    <name type="scientific">Thermogutta terrifontis</name>
    <dbReference type="NCBI Taxonomy" id="1331910"/>
    <lineage>
        <taxon>Bacteria</taxon>
        <taxon>Pseudomonadati</taxon>
        <taxon>Planctomycetota</taxon>
        <taxon>Planctomycetia</taxon>
        <taxon>Pirellulales</taxon>
        <taxon>Thermoguttaceae</taxon>
        <taxon>Thermogutta</taxon>
    </lineage>
</organism>
<gene>
    <name evidence="1" type="ORF">THTE_1812</name>
</gene>
<accession>A0A286REN2</accession>
<keyword evidence="2" id="KW-1185">Reference proteome</keyword>
<dbReference type="EMBL" id="CP018477">
    <property type="protein sequence ID" value="ASV74414.1"/>
    <property type="molecule type" value="Genomic_DNA"/>
</dbReference>
<evidence type="ECO:0000313" key="2">
    <source>
        <dbReference type="Proteomes" id="UP000215086"/>
    </source>
</evidence>
<dbReference type="KEGG" id="ttf:THTE_1812"/>
<dbReference type="AlphaFoldDB" id="A0A286REN2"/>
<protein>
    <submittedName>
        <fullName evidence="1">Uncharacterized protein</fullName>
    </submittedName>
</protein>
<reference evidence="1 2" key="1">
    <citation type="journal article" name="Front. Microbiol.">
        <title>Sugar Metabolism of the First Thermophilic Planctomycete Thermogutta terrifontis: Comparative Genomic and Transcriptomic Approaches.</title>
        <authorList>
            <person name="Elcheninov A.G."/>
            <person name="Menzel P."/>
            <person name="Gudbergsdottir S.R."/>
            <person name="Slesarev A.I."/>
            <person name="Kadnikov V.V."/>
            <person name="Krogh A."/>
            <person name="Bonch-Osmolovskaya E.A."/>
            <person name="Peng X."/>
            <person name="Kublanov I.V."/>
        </authorList>
    </citation>
    <scope>NUCLEOTIDE SEQUENCE [LARGE SCALE GENOMIC DNA]</scope>
    <source>
        <strain evidence="1 2">R1</strain>
    </source>
</reference>
<dbReference type="Proteomes" id="UP000215086">
    <property type="component" value="Chromosome"/>
</dbReference>
<sequence length="77" mass="8437">MGPIHELRLLVHSAFHVASCDARSIYRPCQHPSYFVPIKRSEDVVNQGPKSGVLPIPGVEVGRTPFPPVLDGPNRVP</sequence>
<proteinExistence type="predicted"/>
<name>A0A286REN2_9BACT</name>
<evidence type="ECO:0000313" key="1">
    <source>
        <dbReference type="EMBL" id="ASV74414.1"/>
    </source>
</evidence>